<name>A0A2M6WSQ4_9BACT</name>
<feature type="binding site" evidence="11">
    <location>
        <position position="199"/>
    </location>
    <ligand>
        <name>Zn(2+)</name>
        <dbReference type="ChEBI" id="CHEBI:29105"/>
        <label>2</label>
    </ligand>
</feature>
<keyword evidence="2 11" id="KW-0235">DNA replication</keyword>
<dbReference type="PROSITE" id="PS50076">
    <property type="entry name" value="DNAJ_2"/>
    <property type="match status" value="1"/>
</dbReference>
<dbReference type="InterPro" id="IPR018253">
    <property type="entry name" value="DnaJ_domain_CS"/>
</dbReference>
<feature type="repeat" description="CXXCXGXG motif" evidence="11">
    <location>
        <begin position="210"/>
        <end position="217"/>
    </location>
</feature>
<accession>A0A2M6WSQ4</accession>
<comment type="caution">
    <text evidence="15">The sequence shown here is derived from an EMBL/GenBank/DDBJ whole genome shotgun (WGS) entry which is preliminary data.</text>
</comment>
<evidence type="ECO:0000256" key="7">
    <source>
        <dbReference type="ARBA" id="ARBA00023016"/>
    </source>
</evidence>
<keyword evidence="4 11" id="KW-0677">Repeat</keyword>
<evidence type="ECO:0000313" key="15">
    <source>
        <dbReference type="EMBL" id="PIT95802.1"/>
    </source>
</evidence>
<dbReference type="Gene3D" id="2.60.260.20">
    <property type="entry name" value="Urease metallochaperone UreE, N-terminal domain"/>
    <property type="match status" value="2"/>
</dbReference>
<feature type="binding site" evidence="11">
    <location>
        <position position="153"/>
    </location>
    <ligand>
        <name>Zn(2+)</name>
        <dbReference type="ChEBI" id="CHEBI:29105"/>
        <label>1</label>
    </ligand>
</feature>
<gene>
    <name evidence="11 15" type="primary">dnaJ</name>
    <name evidence="15" type="ORF">COT94_04425</name>
</gene>
<comment type="function">
    <text evidence="11">Participates actively in the response to hyperosmotic and heat shock by preventing the aggregation of stress-denatured proteins and by disaggregating proteins, also in an autonomous, DnaK-independent fashion. Unfolded proteins bind initially to DnaJ; upon interaction with the DnaJ-bound protein, DnaK hydrolyzes its bound ATP, resulting in the formation of a stable complex. GrpE releases ADP from DnaK; ATP binding to DnaK triggers the release of the substrate protein, thus completing the reaction cycle. Several rounds of ATP-dependent interactions between DnaJ, DnaK and GrpE are required for fully efficient folding. Also involved, together with DnaK and GrpE, in the DNA replication of plasmids through activation of initiation proteins.</text>
</comment>
<dbReference type="Gene3D" id="1.10.287.110">
    <property type="entry name" value="DnaJ domain"/>
    <property type="match status" value="1"/>
</dbReference>
<dbReference type="GO" id="GO:0006260">
    <property type="term" value="P:DNA replication"/>
    <property type="evidence" value="ECO:0007669"/>
    <property type="project" value="UniProtKB-KW"/>
</dbReference>
<dbReference type="GO" id="GO:0008270">
    <property type="term" value="F:zinc ion binding"/>
    <property type="evidence" value="ECO:0007669"/>
    <property type="project" value="UniProtKB-UniRule"/>
</dbReference>
<feature type="repeat" description="CXXCXGXG motif" evidence="11">
    <location>
        <begin position="196"/>
        <end position="203"/>
    </location>
</feature>
<evidence type="ECO:0000256" key="1">
    <source>
        <dbReference type="ARBA" id="ARBA00022490"/>
    </source>
</evidence>
<comment type="domain">
    <text evidence="11">The J domain is necessary and sufficient to stimulate DnaK ATPase activity. Zinc center 1 plays an important role in the autonomous, DnaK-independent chaperone activity of DnaJ. Zinc center 2 is essential for interaction with DnaK and for DnaJ activity.</text>
</comment>
<comment type="cofactor">
    <cofactor evidence="11">
        <name>Zn(2+)</name>
        <dbReference type="ChEBI" id="CHEBI:29105"/>
    </cofactor>
    <text evidence="11">Binds 2 Zn(2+) ions per monomer.</text>
</comment>
<feature type="domain" description="J" evidence="13">
    <location>
        <begin position="4"/>
        <end position="66"/>
    </location>
</feature>
<dbReference type="GO" id="GO:0042026">
    <property type="term" value="P:protein refolding"/>
    <property type="evidence" value="ECO:0007669"/>
    <property type="project" value="TreeGrafter"/>
</dbReference>
<dbReference type="InterPro" id="IPR008971">
    <property type="entry name" value="HSP40/DnaJ_pept-bd"/>
</dbReference>
<feature type="repeat" description="CXXCXGXG motif" evidence="11">
    <location>
        <begin position="153"/>
        <end position="160"/>
    </location>
</feature>
<feature type="zinc finger region" description="CR-type" evidence="12">
    <location>
        <begin position="140"/>
        <end position="222"/>
    </location>
</feature>
<dbReference type="PROSITE" id="PS00636">
    <property type="entry name" value="DNAJ_1"/>
    <property type="match status" value="1"/>
</dbReference>
<dbReference type="SMART" id="SM00271">
    <property type="entry name" value="DnaJ"/>
    <property type="match status" value="1"/>
</dbReference>
<comment type="subcellular location">
    <subcellularLocation>
        <location evidence="11">Cytoplasm</location>
    </subcellularLocation>
</comment>
<dbReference type="GO" id="GO:0009408">
    <property type="term" value="P:response to heat"/>
    <property type="evidence" value="ECO:0007669"/>
    <property type="project" value="InterPro"/>
</dbReference>
<evidence type="ECO:0000256" key="6">
    <source>
        <dbReference type="ARBA" id="ARBA00022833"/>
    </source>
</evidence>
<dbReference type="InterPro" id="IPR001623">
    <property type="entry name" value="DnaJ_domain"/>
</dbReference>
<evidence type="ECO:0000256" key="5">
    <source>
        <dbReference type="ARBA" id="ARBA00022771"/>
    </source>
</evidence>
<dbReference type="Pfam" id="PF00684">
    <property type="entry name" value="DnaJ_CXXCXGXG"/>
    <property type="match status" value="1"/>
</dbReference>
<feature type="binding site" evidence="11">
    <location>
        <position position="173"/>
    </location>
    <ligand>
        <name>Zn(2+)</name>
        <dbReference type="ChEBI" id="CHEBI:29105"/>
        <label>2</label>
    </ligand>
</feature>
<proteinExistence type="inferred from homology"/>
<evidence type="ECO:0000256" key="11">
    <source>
        <dbReference type="HAMAP-Rule" id="MF_01152"/>
    </source>
</evidence>
<dbReference type="InterPro" id="IPR036869">
    <property type="entry name" value="J_dom_sf"/>
</dbReference>
<dbReference type="SUPFAM" id="SSF49493">
    <property type="entry name" value="HSP40/DnaJ peptide-binding domain"/>
    <property type="match status" value="2"/>
</dbReference>
<dbReference type="InterPro" id="IPR036410">
    <property type="entry name" value="HSP_DnaJ_Cys-rich_dom_sf"/>
</dbReference>
<keyword evidence="6 11" id="KW-0862">Zinc</keyword>
<dbReference type="FunFam" id="2.10.230.10:FF:000002">
    <property type="entry name" value="Molecular chaperone DnaJ"/>
    <property type="match status" value="1"/>
</dbReference>
<keyword evidence="1 11" id="KW-0963">Cytoplasm</keyword>
<dbReference type="CDD" id="cd06257">
    <property type="entry name" value="DnaJ"/>
    <property type="match status" value="1"/>
</dbReference>
<evidence type="ECO:0000256" key="8">
    <source>
        <dbReference type="ARBA" id="ARBA00023186"/>
    </source>
</evidence>
<evidence type="ECO:0000256" key="9">
    <source>
        <dbReference type="ARBA" id="ARBA00061004"/>
    </source>
</evidence>
<organism evidence="15 16">
    <name type="scientific">Candidatus Falkowbacteria bacterium CG10_big_fil_rev_8_21_14_0_10_37_14</name>
    <dbReference type="NCBI Taxonomy" id="1974561"/>
    <lineage>
        <taxon>Bacteria</taxon>
        <taxon>Candidatus Falkowiibacteriota</taxon>
    </lineage>
</organism>
<evidence type="ECO:0000256" key="12">
    <source>
        <dbReference type="PROSITE-ProRule" id="PRU00546"/>
    </source>
</evidence>
<feature type="binding site" evidence="11">
    <location>
        <position position="196"/>
    </location>
    <ligand>
        <name>Zn(2+)</name>
        <dbReference type="ChEBI" id="CHEBI:29105"/>
        <label>2</label>
    </ligand>
</feature>
<keyword evidence="7 11" id="KW-0346">Stress response</keyword>
<dbReference type="GO" id="GO:0005524">
    <property type="term" value="F:ATP binding"/>
    <property type="evidence" value="ECO:0007669"/>
    <property type="project" value="InterPro"/>
</dbReference>
<dbReference type="AlphaFoldDB" id="A0A2M6WSQ4"/>
<feature type="binding site" evidence="11">
    <location>
        <position position="170"/>
    </location>
    <ligand>
        <name>Zn(2+)</name>
        <dbReference type="ChEBI" id="CHEBI:29105"/>
        <label>2</label>
    </ligand>
</feature>
<dbReference type="InterPro" id="IPR001305">
    <property type="entry name" value="HSP_DnaJ_Cys-rich_dom"/>
</dbReference>
<evidence type="ECO:0000259" key="13">
    <source>
        <dbReference type="PROSITE" id="PS50076"/>
    </source>
</evidence>
<dbReference type="NCBIfam" id="NF008035">
    <property type="entry name" value="PRK10767.1"/>
    <property type="match status" value="1"/>
</dbReference>
<dbReference type="HAMAP" id="MF_01152">
    <property type="entry name" value="DnaJ"/>
    <property type="match status" value="1"/>
</dbReference>
<dbReference type="InterPro" id="IPR002939">
    <property type="entry name" value="DnaJ_C"/>
</dbReference>
<dbReference type="InterPro" id="IPR012724">
    <property type="entry name" value="DnaJ"/>
</dbReference>
<sequence>MSKDYYKILGVDKSASAEELKRAFHKLAHQHHPDKAGGNEAKFKEANEAYQVLSNKEKRAQYDQFGQTFSGAGSNGGGSRSGFGGFNPGQNGAQFDFGDLGDMFGSFGDMFGFGSGGGRQSGGADIEAVLELNFLEAAFGVEKELRLRKAVNCNRCSGTGAEPGAKIDTCSTCRGSGRVTKIQRTILGNVQMAAVCDDCLGRGRKASKNCSECGGEGIKNDVTSLSIKIPAGVGDGESIKFVGQGQAGPHGTPAGDLYLRVRVRADKRWSRSGNDIKTKLEITYSEAVLGTKKGVETIDGEVILKIPEATVSGQVIAIRGRGIPRLRSNGRGDHLVEVVIKVPGKLSRDQRKILEELAKEGL</sequence>
<dbReference type="CDD" id="cd10747">
    <property type="entry name" value="DnaJ_C"/>
    <property type="match status" value="1"/>
</dbReference>
<dbReference type="PROSITE" id="PS51188">
    <property type="entry name" value="ZF_CR"/>
    <property type="match status" value="1"/>
</dbReference>
<evidence type="ECO:0000259" key="14">
    <source>
        <dbReference type="PROSITE" id="PS51188"/>
    </source>
</evidence>
<comment type="subunit">
    <text evidence="11">Homodimer.</text>
</comment>
<dbReference type="SUPFAM" id="SSF57938">
    <property type="entry name" value="DnaJ/Hsp40 cysteine-rich domain"/>
    <property type="match status" value="1"/>
</dbReference>
<protein>
    <recommendedName>
        <fullName evidence="10 11">Chaperone protein DnaJ</fullName>
    </recommendedName>
</protein>
<evidence type="ECO:0000313" key="16">
    <source>
        <dbReference type="Proteomes" id="UP000228533"/>
    </source>
</evidence>
<dbReference type="Proteomes" id="UP000228533">
    <property type="component" value="Unassembled WGS sequence"/>
</dbReference>
<dbReference type="GO" id="GO:0031072">
    <property type="term" value="F:heat shock protein binding"/>
    <property type="evidence" value="ECO:0007669"/>
    <property type="project" value="InterPro"/>
</dbReference>
<dbReference type="GO" id="GO:0051082">
    <property type="term" value="F:unfolded protein binding"/>
    <property type="evidence" value="ECO:0007669"/>
    <property type="project" value="UniProtKB-UniRule"/>
</dbReference>
<feature type="binding site" evidence="11">
    <location>
        <position position="213"/>
    </location>
    <ligand>
        <name>Zn(2+)</name>
        <dbReference type="ChEBI" id="CHEBI:29105"/>
        <label>1</label>
    </ligand>
</feature>
<dbReference type="PRINTS" id="PR00625">
    <property type="entry name" value="JDOMAIN"/>
</dbReference>
<evidence type="ECO:0000256" key="2">
    <source>
        <dbReference type="ARBA" id="ARBA00022705"/>
    </source>
</evidence>
<evidence type="ECO:0000256" key="10">
    <source>
        <dbReference type="ARBA" id="ARBA00067609"/>
    </source>
</evidence>
<dbReference type="NCBIfam" id="TIGR02349">
    <property type="entry name" value="DnaJ_bact"/>
    <property type="match status" value="1"/>
</dbReference>
<dbReference type="PANTHER" id="PTHR43096:SF48">
    <property type="entry name" value="CHAPERONE PROTEIN DNAJ"/>
    <property type="match status" value="1"/>
</dbReference>
<reference evidence="16" key="1">
    <citation type="submission" date="2017-09" db="EMBL/GenBank/DDBJ databases">
        <title>Depth-based differentiation of microbial function through sediment-hosted aquifers and enrichment of novel symbionts in the deep terrestrial subsurface.</title>
        <authorList>
            <person name="Probst A.J."/>
            <person name="Ladd B."/>
            <person name="Jarett J.K."/>
            <person name="Geller-Mcgrath D.E."/>
            <person name="Sieber C.M.K."/>
            <person name="Emerson J.B."/>
            <person name="Anantharaman K."/>
            <person name="Thomas B.C."/>
            <person name="Malmstrom R."/>
            <person name="Stieglmeier M."/>
            <person name="Klingl A."/>
            <person name="Woyke T."/>
            <person name="Ryan C.M."/>
            <person name="Banfield J.F."/>
        </authorList>
    </citation>
    <scope>NUCLEOTIDE SEQUENCE [LARGE SCALE GENOMIC DNA]</scope>
</reference>
<dbReference type="FunFam" id="2.60.260.20:FF:000005">
    <property type="entry name" value="Chaperone protein dnaJ 1, mitochondrial"/>
    <property type="match status" value="1"/>
</dbReference>
<evidence type="ECO:0000256" key="4">
    <source>
        <dbReference type="ARBA" id="ARBA00022737"/>
    </source>
</evidence>
<keyword evidence="5 11" id="KW-0863">Zinc-finger</keyword>
<comment type="similarity">
    <text evidence="9 11">Belongs to the DnaJ family.</text>
</comment>
<evidence type="ECO:0000256" key="3">
    <source>
        <dbReference type="ARBA" id="ARBA00022723"/>
    </source>
</evidence>
<feature type="domain" description="CR-type" evidence="14">
    <location>
        <begin position="140"/>
        <end position="222"/>
    </location>
</feature>
<keyword evidence="3 11" id="KW-0479">Metal-binding</keyword>
<feature type="binding site" evidence="11">
    <location>
        <position position="156"/>
    </location>
    <ligand>
        <name>Zn(2+)</name>
        <dbReference type="ChEBI" id="CHEBI:29105"/>
        <label>1</label>
    </ligand>
</feature>
<dbReference type="Pfam" id="PF00226">
    <property type="entry name" value="DnaJ"/>
    <property type="match status" value="1"/>
</dbReference>
<feature type="binding site" evidence="11">
    <location>
        <position position="210"/>
    </location>
    <ligand>
        <name>Zn(2+)</name>
        <dbReference type="ChEBI" id="CHEBI:29105"/>
        <label>1</label>
    </ligand>
</feature>
<feature type="repeat" description="CXXCXGXG motif" evidence="11">
    <location>
        <begin position="170"/>
        <end position="177"/>
    </location>
</feature>
<dbReference type="Pfam" id="PF01556">
    <property type="entry name" value="DnaJ_C"/>
    <property type="match status" value="1"/>
</dbReference>
<dbReference type="Gene3D" id="2.10.230.10">
    <property type="entry name" value="Heat shock protein DnaJ, cysteine-rich domain"/>
    <property type="match status" value="1"/>
</dbReference>
<dbReference type="EMBL" id="PFAM01000023">
    <property type="protein sequence ID" value="PIT95802.1"/>
    <property type="molecule type" value="Genomic_DNA"/>
</dbReference>
<dbReference type="GO" id="GO:0005737">
    <property type="term" value="C:cytoplasm"/>
    <property type="evidence" value="ECO:0007669"/>
    <property type="project" value="UniProtKB-SubCell"/>
</dbReference>
<dbReference type="PANTHER" id="PTHR43096">
    <property type="entry name" value="DNAJ HOMOLOG 1, MITOCHONDRIAL-RELATED"/>
    <property type="match status" value="1"/>
</dbReference>
<keyword evidence="8 11" id="KW-0143">Chaperone</keyword>
<dbReference type="SUPFAM" id="SSF46565">
    <property type="entry name" value="Chaperone J-domain"/>
    <property type="match status" value="1"/>
</dbReference>